<evidence type="ECO:0000256" key="1">
    <source>
        <dbReference type="SAM" id="MobiDB-lite"/>
    </source>
</evidence>
<dbReference type="InterPro" id="IPR025745">
    <property type="entry name" value="Mrr-like_N_dom"/>
</dbReference>
<gene>
    <name evidence="4" type="ORF">J5A65_02905</name>
</gene>
<dbReference type="GO" id="GO:0004519">
    <property type="term" value="F:endonuclease activity"/>
    <property type="evidence" value="ECO:0007669"/>
    <property type="project" value="UniProtKB-KW"/>
</dbReference>
<dbReference type="PANTHER" id="PTHR30015:SF7">
    <property type="entry name" value="TYPE IV METHYL-DIRECTED RESTRICTION ENZYME ECOKMRR"/>
    <property type="match status" value="1"/>
</dbReference>
<proteinExistence type="predicted"/>
<dbReference type="EC" id="3.1.21.-" evidence="4"/>
<reference evidence="4 5" key="1">
    <citation type="submission" date="2021-03" db="EMBL/GenBank/DDBJ databases">
        <title>Human Oral Microbial Genomes.</title>
        <authorList>
            <person name="Johnston C.D."/>
            <person name="Chen T."/>
            <person name="Dewhirst F.E."/>
        </authorList>
    </citation>
    <scope>NUCLEOTIDE SEQUENCE [LARGE SCALE GENOMIC DNA]</scope>
    <source>
        <strain evidence="4 5">DSMZ 100122</strain>
    </source>
</reference>
<dbReference type="InterPro" id="IPR011856">
    <property type="entry name" value="tRNA_endonuc-like_dom_sf"/>
</dbReference>
<evidence type="ECO:0000313" key="5">
    <source>
        <dbReference type="Proteomes" id="UP000678513"/>
    </source>
</evidence>
<keyword evidence="4" id="KW-0540">Nuclease</keyword>
<dbReference type="RefSeq" id="WP_212325105.1">
    <property type="nucleotide sequence ID" value="NZ_AP024463.1"/>
</dbReference>
<dbReference type="EMBL" id="CP072384">
    <property type="protein sequence ID" value="QUC08709.1"/>
    <property type="molecule type" value="Genomic_DNA"/>
</dbReference>
<accession>A0ABX7Y657</accession>
<evidence type="ECO:0000313" key="4">
    <source>
        <dbReference type="EMBL" id="QUC08709.1"/>
    </source>
</evidence>
<sequence>MSAANLPKYNEFLWPTLCALRELGGSAVIEELNAKVISSGGYSDEQQAVLLGDGPRTVIEYRLGWTRTYLKGMGLAVNSERGVWSLTEEGRTVTEPQLEPLRQAYLARLDRARKASKSLGSSGHASADEPETDEPSWREQLLDEVMRLSPANFEKLAQRLLREEGFINTQVTGRSGDGGIDGQGVYRLSLLSFQVFFQCKRYAGSVGSGAVRDFRGAMAGRGDKGLLITTGTFTSSAREEATRDGAPPIDLEVPPVGIG</sequence>
<dbReference type="InterPro" id="IPR011335">
    <property type="entry name" value="Restrct_endonuc-II-like"/>
</dbReference>
<dbReference type="Pfam" id="PF14338">
    <property type="entry name" value="Mrr_N"/>
    <property type="match status" value="1"/>
</dbReference>
<name>A0ABX7Y657_9ACTN</name>
<dbReference type="InterPro" id="IPR007560">
    <property type="entry name" value="Restrct_endonuc_IV_Mrr"/>
</dbReference>
<protein>
    <submittedName>
        <fullName evidence="4">Restriction endonuclease</fullName>
        <ecNumber evidence="4">3.1.21.-</ecNumber>
    </submittedName>
</protein>
<evidence type="ECO:0000259" key="2">
    <source>
        <dbReference type="Pfam" id="PF04471"/>
    </source>
</evidence>
<evidence type="ECO:0000259" key="3">
    <source>
        <dbReference type="Pfam" id="PF14338"/>
    </source>
</evidence>
<feature type="domain" description="Restriction system protein Mrr-like N-terminal" evidence="3">
    <location>
        <begin position="9"/>
        <end position="94"/>
    </location>
</feature>
<dbReference type="Proteomes" id="UP000678513">
    <property type="component" value="Chromosome"/>
</dbReference>
<dbReference type="Gene3D" id="3.40.1350.10">
    <property type="match status" value="1"/>
</dbReference>
<dbReference type="InterPro" id="IPR052906">
    <property type="entry name" value="Type_IV_Methyl-Rstrct_Enzyme"/>
</dbReference>
<dbReference type="Pfam" id="PF04471">
    <property type="entry name" value="Mrr_cat"/>
    <property type="match status" value="1"/>
</dbReference>
<organism evidence="4 5">
    <name type="scientific">Arachnia rubra</name>
    <dbReference type="NCBI Taxonomy" id="1547448"/>
    <lineage>
        <taxon>Bacteria</taxon>
        <taxon>Bacillati</taxon>
        <taxon>Actinomycetota</taxon>
        <taxon>Actinomycetes</taxon>
        <taxon>Propionibacteriales</taxon>
        <taxon>Propionibacteriaceae</taxon>
        <taxon>Arachnia</taxon>
    </lineage>
</organism>
<dbReference type="GO" id="GO:0016787">
    <property type="term" value="F:hydrolase activity"/>
    <property type="evidence" value="ECO:0007669"/>
    <property type="project" value="UniProtKB-KW"/>
</dbReference>
<dbReference type="PANTHER" id="PTHR30015">
    <property type="entry name" value="MRR RESTRICTION SYSTEM PROTEIN"/>
    <property type="match status" value="1"/>
</dbReference>
<feature type="domain" description="Restriction endonuclease type IV Mrr" evidence="2">
    <location>
        <begin position="147"/>
        <end position="243"/>
    </location>
</feature>
<keyword evidence="5" id="KW-1185">Reference proteome</keyword>
<dbReference type="SUPFAM" id="SSF52980">
    <property type="entry name" value="Restriction endonuclease-like"/>
    <property type="match status" value="1"/>
</dbReference>
<keyword evidence="4" id="KW-0378">Hydrolase</keyword>
<feature type="region of interest" description="Disordered" evidence="1">
    <location>
        <begin position="117"/>
        <end position="136"/>
    </location>
</feature>
<keyword evidence="4" id="KW-0255">Endonuclease</keyword>